<sequence>MKERWASLWLRARRRRALLEAVLFALLLSGLICLTSATETGREFSLLLLAPFGLGYFALRAEVGPPPWWRRWTRDLAWGLLLLLLLCGLPFLLLSLEHWLGATFFFPRLAAFPMVLLGMALVALVGYIVWRGFLCLLSLWSRLRRKQLLWALTHAHAMMVLLAAGLVILLFDLLALSNVRDLALLISVTMMLGLMSFIALLAVIPPTAFFSYLVVRRTTARLRALTEAAHALRQGHYEVRVIVEGEDEVAQLQADFNAMAAELERALRELKQERDTVAGLLKTQRELVAAVSHELRTPVATVRGYLEAALHRLDRGELPESLPRDLVVMEAEVLRLQRLVEDLFALACAEVGRLTLRCVPTDVGELVRRLVEARAPLAWQSGRVQVVAETPPVGPLALVDPERLAQALQNLLHNGIRHTPPGGIVAVAVSQKEHEVVILVRDTGEGIPPEELPRIWERFYQASSKLRRDGSGSGLGLALVKEWVEAMQGRVAATSVLSEGSCFTLYLPAAPLDAGPASQRTTMAPLEPELPQTGGLRTQIRKTSEREDLLVLHERVEQQ</sequence>
<dbReference type="EMBL" id="BKZV01000002">
    <property type="protein sequence ID" value="GER82973.1"/>
    <property type="molecule type" value="Genomic_DNA"/>
</dbReference>
<feature type="transmembrane region" description="Helical" evidence="9">
    <location>
        <begin position="76"/>
        <end position="94"/>
    </location>
</feature>
<reference evidence="12 13" key="1">
    <citation type="journal article" date="2019" name="Int. J. Syst. Evol. Microbiol.">
        <title>Thermogemmatispora aurantia sp. nov. and Thermogemmatispora argillosa sp. nov., within the class Ktedonobacteria, and emended description of the genus Thermogemmatispora.</title>
        <authorList>
            <person name="Zheng Y."/>
            <person name="Wang C.M."/>
            <person name="Sakai Y."/>
            <person name="Abe K."/>
            <person name="Yokota A."/>
            <person name="Yabe S."/>
        </authorList>
    </citation>
    <scope>NUCLEOTIDE SEQUENCE [LARGE SCALE GENOMIC DNA]</scope>
    <source>
        <strain evidence="12 13">A1-2</strain>
    </source>
</reference>
<comment type="caution">
    <text evidence="12">The sequence shown here is derived from an EMBL/GenBank/DDBJ whole genome shotgun (WGS) entry which is preliminary data.</text>
</comment>
<keyword evidence="5" id="KW-0808">Transferase</keyword>
<feature type="domain" description="Histidine kinase" evidence="10">
    <location>
        <begin position="290"/>
        <end position="511"/>
    </location>
</feature>
<keyword evidence="6" id="KW-0418">Kinase</keyword>
<dbReference type="Gene3D" id="1.10.287.130">
    <property type="match status" value="1"/>
</dbReference>
<feature type="transmembrane region" description="Helical" evidence="9">
    <location>
        <begin position="182"/>
        <end position="215"/>
    </location>
</feature>
<dbReference type="SMART" id="SM00304">
    <property type="entry name" value="HAMP"/>
    <property type="match status" value="1"/>
</dbReference>
<dbReference type="Proteomes" id="UP000334820">
    <property type="component" value="Unassembled WGS sequence"/>
</dbReference>
<evidence type="ECO:0000256" key="7">
    <source>
        <dbReference type="ARBA" id="ARBA00023012"/>
    </source>
</evidence>
<keyword evidence="7" id="KW-0902">Two-component regulatory system</keyword>
<evidence type="ECO:0000313" key="12">
    <source>
        <dbReference type="EMBL" id="GER82973.1"/>
    </source>
</evidence>
<dbReference type="InterPro" id="IPR003661">
    <property type="entry name" value="HisK_dim/P_dom"/>
</dbReference>
<dbReference type="SUPFAM" id="SSF47384">
    <property type="entry name" value="Homodimeric domain of signal transducing histidine kinase"/>
    <property type="match status" value="1"/>
</dbReference>
<keyword evidence="9" id="KW-0472">Membrane</keyword>
<dbReference type="CDD" id="cd00075">
    <property type="entry name" value="HATPase"/>
    <property type="match status" value="1"/>
</dbReference>
<feature type="transmembrane region" description="Helical" evidence="9">
    <location>
        <begin position="114"/>
        <end position="137"/>
    </location>
</feature>
<feature type="transmembrane region" description="Helical" evidence="9">
    <location>
        <begin position="149"/>
        <end position="176"/>
    </location>
</feature>
<evidence type="ECO:0000256" key="4">
    <source>
        <dbReference type="ARBA" id="ARBA00022553"/>
    </source>
</evidence>
<dbReference type="InterPro" id="IPR003660">
    <property type="entry name" value="HAMP_dom"/>
</dbReference>
<dbReference type="InterPro" id="IPR004358">
    <property type="entry name" value="Sig_transdc_His_kin-like_C"/>
</dbReference>
<accession>A0A5J4K634</accession>
<feature type="transmembrane region" description="Helical" evidence="9">
    <location>
        <begin position="47"/>
        <end position="64"/>
    </location>
</feature>
<dbReference type="InterPro" id="IPR003594">
    <property type="entry name" value="HATPase_dom"/>
</dbReference>
<gene>
    <name evidence="12" type="ORF">KTAU_16100</name>
</gene>
<keyword evidence="8" id="KW-0175">Coiled coil</keyword>
<dbReference type="PANTHER" id="PTHR43547:SF2">
    <property type="entry name" value="HYBRID SIGNAL TRANSDUCTION HISTIDINE KINASE C"/>
    <property type="match status" value="1"/>
</dbReference>
<dbReference type="Pfam" id="PF00512">
    <property type="entry name" value="HisKA"/>
    <property type="match status" value="1"/>
</dbReference>
<evidence type="ECO:0000256" key="5">
    <source>
        <dbReference type="ARBA" id="ARBA00022679"/>
    </source>
</evidence>
<name>A0A5J4K634_9CHLR</name>
<dbReference type="Pfam" id="PF00672">
    <property type="entry name" value="HAMP"/>
    <property type="match status" value="1"/>
</dbReference>
<keyword evidence="9" id="KW-0812">Transmembrane</keyword>
<dbReference type="PRINTS" id="PR00344">
    <property type="entry name" value="BCTRLSENSOR"/>
</dbReference>
<keyword evidence="9" id="KW-1133">Transmembrane helix</keyword>
<protein>
    <recommendedName>
        <fullName evidence="3">histidine kinase</fullName>
        <ecNumber evidence="3">2.7.13.3</ecNumber>
    </recommendedName>
</protein>
<dbReference type="SMART" id="SM00388">
    <property type="entry name" value="HisKA"/>
    <property type="match status" value="1"/>
</dbReference>
<dbReference type="AlphaFoldDB" id="A0A5J4K634"/>
<dbReference type="Pfam" id="PF02518">
    <property type="entry name" value="HATPase_c"/>
    <property type="match status" value="1"/>
</dbReference>
<dbReference type="SUPFAM" id="SSF158472">
    <property type="entry name" value="HAMP domain-like"/>
    <property type="match status" value="1"/>
</dbReference>
<dbReference type="InterPro" id="IPR036097">
    <property type="entry name" value="HisK_dim/P_sf"/>
</dbReference>
<dbReference type="EC" id="2.7.13.3" evidence="3"/>
<keyword evidence="13" id="KW-1185">Reference proteome</keyword>
<evidence type="ECO:0000256" key="1">
    <source>
        <dbReference type="ARBA" id="ARBA00000085"/>
    </source>
</evidence>
<comment type="subcellular location">
    <subcellularLocation>
        <location evidence="2">Membrane</location>
    </subcellularLocation>
</comment>
<evidence type="ECO:0000259" key="10">
    <source>
        <dbReference type="PROSITE" id="PS50109"/>
    </source>
</evidence>
<dbReference type="SUPFAM" id="SSF55874">
    <property type="entry name" value="ATPase domain of HSP90 chaperone/DNA topoisomerase II/histidine kinase"/>
    <property type="match status" value="1"/>
</dbReference>
<dbReference type="GO" id="GO:0000155">
    <property type="term" value="F:phosphorelay sensor kinase activity"/>
    <property type="evidence" value="ECO:0007669"/>
    <property type="project" value="InterPro"/>
</dbReference>
<dbReference type="PROSITE" id="PS50885">
    <property type="entry name" value="HAMP"/>
    <property type="match status" value="1"/>
</dbReference>
<evidence type="ECO:0000256" key="6">
    <source>
        <dbReference type="ARBA" id="ARBA00022777"/>
    </source>
</evidence>
<dbReference type="PROSITE" id="PS50109">
    <property type="entry name" value="HIS_KIN"/>
    <property type="match status" value="1"/>
</dbReference>
<organism evidence="12 13">
    <name type="scientific">Thermogemmatispora aurantia</name>
    <dbReference type="NCBI Taxonomy" id="2045279"/>
    <lineage>
        <taxon>Bacteria</taxon>
        <taxon>Bacillati</taxon>
        <taxon>Chloroflexota</taxon>
        <taxon>Ktedonobacteria</taxon>
        <taxon>Thermogemmatisporales</taxon>
        <taxon>Thermogemmatisporaceae</taxon>
        <taxon>Thermogemmatispora</taxon>
    </lineage>
</organism>
<dbReference type="SMART" id="SM00387">
    <property type="entry name" value="HATPase_c"/>
    <property type="match status" value="1"/>
</dbReference>
<evidence type="ECO:0000256" key="2">
    <source>
        <dbReference type="ARBA" id="ARBA00004370"/>
    </source>
</evidence>
<evidence type="ECO:0000256" key="3">
    <source>
        <dbReference type="ARBA" id="ARBA00012438"/>
    </source>
</evidence>
<evidence type="ECO:0000313" key="13">
    <source>
        <dbReference type="Proteomes" id="UP000334820"/>
    </source>
</evidence>
<keyword evidence="4" id="KW-0597">Phosphoprotein</keyword>
<evidence type="ECO:0000256" key="8">
    <source>
        <dbReference type="SAM" id="Coils"/>
    </source>
</evidence>
<feature type="coiled-coil region" evidence="8">
    <location>
        <begin position="242"/>
        <end position="283"/>
    </location>
</feature>
<dbReference type="InterPro" id="IPR036890">
    <property type="entry name" value="HATPase_C_sf"/>
</dbReference>
<evidence type="ECO:0000259" key="11">
    <source>
        <dbReference type="PROSITE" id="PS50885"/>
    </source>
</evidence>
<proteinExistence type="predicted"/>
<dbReference type="PANTHER" id="PTHR43547">
    <property type="entry name" value="TWO-COMPONENT HISTIDINE KINASE"/>
    <property type="match status" value="1"/>
</dbReference>
<dbReference type="CDD" id="cd06225">
    <property type="entry name" value="HAMP"/>
    <property type="match status" value="1"/>
</dbReference>
<dbReference type="CDD" id="cd00082">
    <property type="entry name" value="HisKA"/>
    <property type="match status" value="1"/>
</dbReference>
<dbReference type="RefSeq" id="WP_151727803.1">
    <property type="nucleotide sequence ID" value="NZ_BKZV01000002.1"/>
</dbReference>
<dbReference type="InterPro" id="IPR005467">
    <property type="entry name" value="His_kinase_dom"/>
</dbReference>
<comment type="catalytic activity">
    <reaction evidence="1">
        <text>ATP + protein L-histidine = ADP + protein N-phospho-L-histidine.</text>
        <dbReference type="EC" id="2.7.13.3"/>
    </reaction>
</comment>
<dbReference type="GO" id="GO:0016020">
    <property type="term" value="C:membrane"/>
    <property type="evidence" value="ECO:0007669"/>
    <property type="project" value="UniProtKB-SubCell"/>
</dbReference>
<dbReference type="FunFam" id="3.30.565.10:FF:000006">
    <property type="entry name" value="Sensor histidine kinase WalK"/>
    <property type="match status" value="1"/>
</dbReference>
<dbReference type="Gene3D" id="6.10.340.10">
    <property type="match status" value="1"/>
</dbReference>
<evidence type="ECO:0000256" key="9">
    <source>
        <dbReference type="SAM" id="Phobius"/>
    </source>
</evidence>
<dbReference type="Gene3D" id="3.30.565.10">
    <property type="entry name" value="Histidine kinase-like ATPase, C-terminal domain"/>
    <property type="match status" value="1"/>
</dbReference>
<feature type="domain" description="HAMP" evidence="11">
    <location>
        <begin position="216"/>
        <end position="268"/>
    </location>
</feature>